<dbReference type="Pfam" id="PF00728">
    <property type="entry name" value="Glyco_hydro_20"/>
    <property type="match status" value="1"/>
</dbReference>
<comment type="similarity">
    <text evidence="1">Belongs to the glycosyl hydrolase 20 family.</text>
</comment>
<name>A0A1M6B9A0_9ACTN</name>
<sequence>MGPQVRGIGLDIGRKRFSRAWVTRLLETMGELGLNTLQLHLSDSTGLGVELPGFEALASPGALSAAEIGQLSSAARACGVRLVPELDTPSHAVALLAGHPEWCLTDRSGAVHPDKVDISNPDATAHIRSLWDATLDLFEPEVVHLGGDEYLAAPWEGEEERRPDRYPVLLDWARAAAEEGAAVEDAYALYITELAAHLRPRVDDIWLWNDHVVPASASPLVPVPNDIALDVWVRWRDWTPSVNDYLDSGYRVLNSNGDLLYFVLSGDGKPNVTGLKSGEDIAETFRPTRFMGLAGERSWLDIDAAEPRFLGAKLTVWCDAADSMSQEETWERLQTWLTPFARTFG</sequence>
<evidence type="ECO:0000259" key="3">
    <source>
        <dbReference type="Pfam" id="PF00728"/>
    </source>
</evidence>
<keyword evidence="2" id="KW-0378">Hydrolase</keyword>
<dbReference type="RefSeq" id="WP_073185871.1">
    <property type="nucleotide sequence ID" value="NZ_FQZG01000006.1"/>
</dbReference>
<accession>A0A1M6B9A0</accession>
<dbReference type="GO" id="GO:0004563">
    <property type="term" value="F:beta-N-acetylhexosaminidase activity"/>
    <property type="evidence" value="ECO:0007669"/>
    <property type="project" value="UniProtKB-ARBA"/>
</dbReference>
<protein>
    <submittedName>
        <fullName evidence="4">Hexosaminidase</fullName>
    </submittedName>
</protein>
<dbReference type="Gene3D" id="3.20.20.80">
    <property type="entry name" value="Glycosidases"/>
    <property type="match status" value="1"/>
</dbReference>
<reference evidence="5" key="1">
    <citation type="submission" date="2016-11" db="EMBL/GenBank/DDBJ databases">
        <authorList>
            <person name="Varghese N."/>
            <person name="Submissions S."/>
        </authorList>
    </citation>
    <scope>NUCLEOTIDE SEQUENCE [LARGE SCALE GENOMIC DNA]</scope>
    <source>
        <strain evidence="5">DSM 12906</strain>
    </source>
</reference>
<evidence type="ECO:0000313" key="5">
    <source>
        <dbReference type="Proteomes" id="UP000184512"/>
    </source>
</evidence>
<dbReference type="PANTHER" id="PTHR43678:SF1">
    <property type="entry name" value="BETA-N-ACETYLHEXOSAMINIDASE"/>
    <property type="match status" value="1"/>
</dbReference>
<gene>
    <name evidence="4" type="ORF">SAMN02745244_00381</name>
</gene>
<dbReference type="EMBL" id="FQZG01000006">
    <property type="protein sequence ID" value="SHI45158.1"/>
    <property type="molecule type" value="Genomic_DNA"/>
</dbReference>
<evidence type="ECO:0000256" key="2">
    <source>
        <dbReference type="ARBA" id="ARBA00022801"/>
    </source>
</evidence>
<organism evidence="4 5">
    <name type="scientific">Tessaracoccus bendigoensis DSM 12906</name>
    <dbReference type="NCBI Taxonomy" id="1123357"/>
    <lineage>
        <taxon>Bacteria</taxon>
        <taxon>Bacillati</taxon>
        <taxon>Actinomycetota</taxon>
        <taxon>Actinomycetes</taxon>
        <taxon>Propionibacteriales</taxon>
        <taxon>Propionibacteriaceae</taxon>
        <taxon>Tessaracoccus</taxon>
    </lineage>
</organism>
<dbReference type="OrthoDB" id="9763537at2"/>
<feature type="domain" description="Glycoside hydrolase family 20 catalytic" evidence="3">
    <location>
        <begin position="6"/>
        <end position="333"/>
    </location>
</feature>
<dbReference type="InterPro" id="IPR015883">
    <property type="entry name" value="Glyco_hydro_20_cat"/>
</dbReference>
<evidence type="ECO:0000256" key="1">
    <source>
        <dbReference type="ARBA" id="ARBA00006285"/>
    </source>
</evidence>
<dbReference type="SUPFAM" id="SSF51445">
    <property type="entry name" value="(Trans)glycosidases"/>
    <property type="match status" value="1"/>
</dbReference>
<dbReference type="PANTHER" id="PTHR43678">
    <property type="entry name" value="PUTATIVE (AFU_ORTHOLOGUE AFUA_2G00640)-RELATED"/>
    <property type="match status" value="1"/>
</dbReference>
<dbReference type="GO" id="GO:0005975">
    <property type="term" value="P:carbohydrate metabolic process"/>
    <property type="evidence" value="ECO:0007669"/>
    <property type="project" value="InterPro"/>
</dbReference>
<dbReference type="InterPro" id="IPR017853">
    <property type="entry name" value="GH"/>
</dbReference>
<dbReference type="AlphaFoldDB" id="A0A1M6B9A0"/>
<dbReference type="STRING" id="1123357.SAMN02745244_00381"/>
<evidence type="ECO:0000313" key="4">
    <source>
        <dbReference type="EMBL" id="SHI45158.1"/>
    </source>
</evidence>
<dbReference type="InterPro" id="IPR052764">
    <property type="entry name" value="GH20_Enzymes"/>
</dbReference>
<dbReference type="Proteomes" id="UP000184512">
    <property type="component" value="Unassembled WGS sequence"/>
</dbReference>
<keyword evidence="5" id="KW-1185">Reference proteome</keyword>
<proteinExistence type="inferred from homology"/>